<keyword evidence="2" id="KW-0812">Transmembrane</keyword>
<evidence type="ECO:0000313" key="3">
    <source>
        <dbReference type="EMBL" id="OWY98561.1"/>
    </source>
</evidence>
<feature type="transmembrane region" description="Helical" evidence="2">
    <location>
        <begin position="123"/>
        <end position="140"/>
    </location>
</feature>
<dbReference type="Proteomes" id="UP000198211">
    <property type="component" value="Unassembled WGS sequence"/>
</dbReference>
<feature type="transmembrane region" description="Helical" evidence="2">
    <location>
        <begin position="160"/>
        <end position="178"/>
    </location>
</feature>
<feature type="compositionally biased region" description="Basic and acidic residues" evidence="1">
    <location>
        <begin position="258"/>
        <end position="272"/>
    </location>
</feature>
<feature type="region of interest" description="Disordered" evidence="1">
    <location>
        <begin position="258"/>
        <end position="298"/>
    </location>
</feature>
<keyword evidence="4" id="KW-1185">Reference proteome</keyword>
<sequence>MFWNLRVLWFQVFSNAEVHPVAWAVLGVSTWVLTTPIRSVVWILLESFWSSAVAVGFFFYTCVDRYFTVIQSERMTALSSTDYAWSAVALSFVIPIAVLEDYQDQFGIFGCMWRMWCMASHHTIFIFCPNAAESFWGAVWRYGAAFARASVYVGHRVCDVVYGAYVFGLLVASVVAHGPRILYDVLEGLLHGSTGVMVALLIWNTWQEFSFEALVLSACVMVCGLYSRLLKSYAVPVSTGAPKRVINKGLSSMKERVKTRTKEEQASLDRLRGRSGQVQRADKSVTPVNGSSTTDEPELITVTIDQGVPDTAPPALQKQPCRCWGQQREVGENCPESALAAL</sequence>
<protein>
    <recommendedName>
        <fullName evidence="5">Transmembrane protein</fullName>
    </recommendedName>
</protein>
<keyword evidence="2" id="KW-0472">Membrane</keyword>
<comment type="caution">
    <text evidence="3">The sequence shown here is derived from an EMBL/GenBank/DDBJ whole genome shotgun (WGS) entry which is preliminary data.</text>
</comment>
<keyword evidence="2" id="KW-1133">Transmembrane helix</keyword>
<gene>
    <name evidence="3" type="ORF">PHMEG_00030645</name>
</gene>
<dbReference type="AlphaFoldDB" id="A0A225UZU9"/>
<feature type="transmembrane region" description="Helical" evidence="2">
    <location>
        <begin position="83"/>
        <end position="102"/>
    </location>
</feature>
<dbReference type="EMBL" id="NBNE01009284">
    <property type="protein sequence ID" value="OWY98561.1"/>
    <property type="molecule type" value="Genomic_DNA"/>
</dbReference>
<name>A0A225UZU9_9STRA</name>
<feature type="transmembrane region" description="Helical" evidence="2">
    <location>
        <begin position="12"/>
        <end position="33"/>
    </location>
</feature>
<evidence type="ECO:0000256" key="1">
    <source>
        <dbReference type="SAM" id="MobiDB-lite"/>
    </source>
</evidence>
<evidence type="ECO:0000313" key="4">
    <source>
        <dbReference type="Proteomes" id="UP000198211"/>
    </source>
</evidence>
<evidence type="ECO:0008006" key="5">
    <source>
        <dbReference type="Google" id="ProtNLM"/>
    </source>
</evidence>
<proteinExistence type="predicted"/>
<organism evidence="3 4">
    <name type="scientific">Phytophthora megakarya</name>
    <dbReference type="NCBI Taxonomy" id="4795"/>
    <lineage>
        <taxon>Eukaryota</taxon>
        <taxon>Sar</taxon>
        <taxon>Stramenopiles</taxon>
        <taxon>Oomycota</taxon>
        <taxon>Peronosporomycetes</taxon>
        <taxon>Peronosporales</taxon>
        <taxon>Peronosporaceae</taxon>
        <taxon>Phytophthora</taxon>
    </lineage>
</organism>
<dbReference type="OrthoDB" id="88720at2759"/>
<reference evidence="4" key="1">
    <citation type="submission" date="2017-03" db="EMBL/GenBank/DDBJ databases">
        <title>Phytopthora megakarya and P. palmivora, two closely related causual agents of cacao black pod achieved similar genome size and gene model numbers by different mechanisms.</title>
        <authorList>
            <person name="Ali S."/>
            <person name="Shao J."/>
            <person name="Larry D.J."/>
            <person name="Kronmiller B."/>
            <person name="Shen D."/>
            <person name="Strem M.D."/>
            <person name="Melnick R.L."/>
            <person name="Guiltinan M.J."/>
            <person name="Tyler B.M."/>
            <person name="Meinhardt L.W."/>
            <person name="Bailey B.A."/>
        </authorList>
    </citation>
    <scope>NUCLEOTIDE SEQUENCE [LARGE SCALE GENOMIC DNA]</scope>
    <source>
        <strain evidence="4">zdho120</strain>
    </source>
</reference>
<evidence type="ECO:0000256" key="2">
    <source>
        <dbReference type="SAM" id="Phobius"/>
    </source>
</evidence>
<feature type="transmembrane region" description="Helical" evidence="2">
    <location>
        <begin position="40"/>
        <end position="63"/>
    </location>
</feature>
<accession>A0A225UZU9</accession>